<dbReference type="InterPro" id="IPR036291">
    <property type="entry name" value="NAD(P)-bd_dom_sf"/>
</dbReference>
<dbReference type="RefSeq" id="WP_155072383.1">
    <property type="nucleotide sequence ID" value="NZ_WIXO01000001.1"/>
</dbReference>
<accession>A0A6G2BHE7</accession>
<name>A0A6G2BHE7_9ACTN</name>
<dbReference type="Pfam" id="PF01370">
    <property type="entry name" value="Epimerase"/>
    <property type="match status" value="1"/>
</dbReference>
<dbReference type="Gene3D" id="3.40.50.720">
    <property type="entry name" value="NAD(P)-binding Rossmann-like Domain"/>
    <property type="match status" value="1"/>
</dbReference>
<dbReference type="AlphaFoldDB" id="A0A6G2BHE7"/>
<comment type="similarity">
    <text evidence="1">Belongs to the NAD(P)-dependent epimerase/dehydratase family.</text>
</comment>
<organism evidence="4 5">
    <name type="scientific">Streptomyces taklimakanensis</name>
    <dbReference type="NCBI Taxonomy" id="2569853"/>
    <lineage>
        <taxon>Bacteria</taxon>
        <taxon>Bacillati</taxon>
        <taxon>Actinomycetota</taxon>
        <taxon>Actinomycetes</taxon>
        <taxon>Kitasatosporales</taxon>
        <taxon>Streptomycetaceae</taxon>
        <taxon>Streptomyces</taxon>
    </lineage>
</organism>
<dbReference type="InterPro" id="IPR001509">
    <property type="entry name" value="Epimerase_deHydtase"/>
</dbReference>
<proteinExistence type="inferred from homology"/>
<protein>
    <submittedName>
        <fullName evidence="4">NAD-dependent epimerase/dehydratase family protein</fullName>
    </submittedName>
</protein>
<dbReference type="SUPFAM" id="SSF51735">
    <property type="entry name" value="NAD(P)-binding Rossmann-fold domains"/>
    <property type="match status" value="1"/>
</dbReference>
<evidence type="ECO:0000313" key="4">
    <source>
        <dbReference type="EMBL" id="MTE21688.1"/>
    </source>
</evidence>
<feature type="domain" description="NAD-dependent epimerase/dehydratase" evidence="3">
    <location>
        <begin position="3"/>
        <end position="240"/>
    </location>
</feature>
<keyword evidence="5" id="KW-1185">Reference proteome</keyword>
<dbReference type="PANTHER" id="PTHR43000">
    <property type="entry name" value="DTDP-D-GLUCOSE 4,6-DEHYDRATASE-RELATED"/>
    <property type="match status" value="1"/>
</dbReference>
<evidence type="ECO:0000313" key="5">
    <source>
        <dbReference type="Proteomes" id="UP000473014"/>
    </source>
</evidence>
<dbReference type="Proteomes" id="UP000473014">
    <property type="component" value="Unassembled WGS sequence"/>
</dbReference>
<evidence type="ECO:0000256" key="1">
    <source>
        <dbReference type="ARBA" id="ARBA00007637"/>
    </source>
</evidence>
<feature type="region of interest" description="Disordered" evidence="2">
    <location>
        <begin position="33"/>
        <end position="58"/>
    </location>
</feature>
<reference evidence="4 5" key="1">
    <citation type="submission" date="2019-11" db="EMBL/GenBank/DDBJ databases">
        <authorList>
            <person name="Yuan L."/>
        </authorList>
    </citation>
    <scope>NUCLEOTIDE SEQUENCE [LARGE SCALE GENOMIC DNA]</scope>
    <source>
        <strain evidence="4 5">TRM43335</strain>
    </source>
</reference>
<dbReference type="OrthoDB" id="62093at2"/>
<gene>
    <name evidence="4" type="ORF">F0L17_21755</name>
</gene>
<comment type="caution">
    <text evidence="4">The sequence shown here is derived from an EMBL/GenBank/DDBJ whole genome shotgun (WGS) entry which is preliminary data.</text>
</comment>
<evidence type="ECO:0000259" key="3">
    <source>
        <dbReference type="Pfam" id="PF01370"/>
    </source>
</evidence>
<sequence length="323" mass="33338">MRVLVLGATGYLGGHIVEHLRALPGVWVLRAGRGDRSRPRPTPGPSAAPPAAEEPDPAVDLATVDPSELATLLWELSPDAVVNCAGAVGGDALRQTEVNARGPAVLCAALREAVPDVRLVHLGSAAEYGPGEPGHPVAEDHPTRPVGLYGAAKLAGTLAVTDSGLNAVVLRVFNPVGPGAPPTSLPGRFAAELRRALPDGVVRVGDLSAHRDFVDARDVARAAAAAALAPRRLPKVLNIARGHARPVRDVAEGLARAAGFGGRIEERGAGPARSAAVAWQQADITAAGEALDWRPHHTLGESLADLWKAAETGPGAEEEETPR</sequence>
<evidence type="ECO:0000256" key="2">
    <source>
        <dbReference type="SAM" id="MobiDB-lite"/>
    </source>
</evidence>
<dbReference type="EMBL" id="WIXO01000001">
    <property type="protein sequence ID" value="MTE21688.1"/>
    <property type="molecule type" value="Genomic_DNA"/>
</dbReference>